<accession>A0A0U2XRQ3</accession>
<evidence type="ECO:0008006" key="3">
    <source>
        <dbReference type="Google" id="ProtNLM"/>
    </source>
</evidence>
<proteinExistence type="predicted"/>
<dbReference type="KEGG" id="kfv:AS188_15290"/>
<dbReference type="Proteomes" id="UP000057181">
    <property type="component" value="Chromosome"/>
</dbReference>
<organism evidence="1 2">
    <name type="scientific">Kocuria flava</name>
    <dbReference type="NCBI Taxonomy" id="446860"/>
    <lineage>
        <taxon>Bacteria</taxon>
        <taxon>Bacillati</taxon>
        <taxon>Actinomycetota</taxon>
        <taxon>Actinomycetes</taxon>
        <taxon>Micrococcales</taxon>
        <taxon>Micrococcaceae</taxon>
        <taxon>Kocuria</taxon>
    </lineage>
</organism>
<dbReference type="STRING" id="446860.AS188_15290"/>
<dbReference type="EMBL" id="CP013254">
    <property type="protein sequence ID" value="ALU40882.1"/>
    <property type="molecule type" value="Genomic_DNA"/>
</dbReference>
<reference evidence="1 2" key="1">
    <citation type="submission" date="2015-11" db="EMBL/GenBank/DDBJ databases">
        <title>Complete Genome Sequence of Kocuria flava strain HO-9041.</title>
        <authorList>
            <person name="Zhou M."/>
            <person name="Dai J."/>
        </authorList>
    </citation>
    <scope>NUCLEOTIDE SEQUENCE [LARGE SCALE GENOMIC DNA]</scope>
    <source>
        <strain evidence="1 2">HO-9041</strain>
    </source>
</reference>
<dbReference type="AlphaFoldDB" id="A0A0U2XRQ3"/>
<evidence type="ECO:0000313" key="1">
    <source>
        <dbReference type="EMBL" id="ALU40882.1"/>
    </source>
</evidence>
<protein>
    <recommendedName>
        <fullName evidence="3">Three-Cys-motif partner protein TcmP</fullName>
    </recommendedName>
</protein>
<name>A0A0U2XRQ3_9MICC</name>
<sequence>MAPTFAFIDPFGYKDVSMQQIAELLSSQRSEAFIYLATNHLNRFSTAGNVDPLLEQLYGTDEFKQAPPAGDPKRTPFLVSLFERQLQDVANFPHVQSFRMRNGKNINSNHMVFASRSITGLDKMKQAMWKVDPKGEFEFSDVLAGQTVLFGDEPDMTPLRKALLDEFGGRTVPIQSVIDFAVTKTPYHSSHVKTRTLKPMENDQLLIGHRRKRKGSYPDGSLVEFFPRS</sequence>
<dbReference type="InterPro" id="IPR031009">
    <property type="entry name" value="Tcm_partner"/>
</dbReference>
<gene>
    <name evidence="1" type="ORF">AS188_15290</name>
</gene>
<dbReference type="NCBIfam" id="TIGR04474">
    <property type="entry name" value="tcm_partner"/>
    <property type="match status" value="1"/>
</dbReference>
<evidence type="ECO:0000313" key="2">
    <source>
        <dbReference type="Proteomes" id="UP000057181"/>
    </source>
</evidence>